<dbReference type="InParanoid" id="C5LJB0"/>
<evidence type="ECO:0000313" key="2">
    <source>
        <dbReference type="Proteomes" id="UP000007800"/>
    </source>
</evidence>
<dbReference type="AlphaFoldDB" id="C5LJB0"/>
<keyword evidence="2" id="KW-1185">Reference proteome</keyword>
<protein>
    <submittedName>
        <fullName evidence="1">Uncharacterized protein</fullName>
    </submittedName>
</protein>
<gene>
    <name evidence="1" type="ORF">Pmar_PMAR020004</name>
</gene>
<dbReference type="EMBL" id="GG682368">
    <property type="protein sequence ID" value="EER03226.1"/>
    <property type="molecule type" value="Genomic_DNA"/>
</dbReference>
<reference evidence="1 2" key="1">
    <citation type="submission" date="2008-07" db="EMBL/GenBank/DDBJ databases">
        <authorList>
            <person name="El-Sayed N."/>
            <person name="Caler E."/>
            <person name="Inman J."/>
            <person name="Amedeo P."/>
            <person name="Hass B."/>
            <person name="Wortman J."/>
        </authorList>
    </citation>
    <scope>NUCLEOTIDE SEQUENCE [LARGE SCALE GENOMIC DNA]</scope>
    <source>
        <strain evidence="2">ATCC 50983 / TXsc</strain>
    </source>
</reference>
<evidence type="ECO:0000313" key="1">
    <source>
        <dbReference type="EMBL" id="EER03226.1"/>
    </source>
</evidence>
<sequence length="56" mass="6330">MMQDDGRCLESSNNFTYVDMWNVESVEPTQGIFQNVHDSAALLVTGNNFYMHSDAV</sequence>
<dbReference type="GeneID" id="9052165"/>
<proteinExistence type="predicted"/>
<dbReference type="Proteomes" id="UP000007800">
    <property type="component" value="Unassembled WGS sequence"/>
</dbReference>
<accession>C5LJB0</accession>
<organism evidence="2">
    <name type="scientific">Perkinsus marinus (strain ATCC 50983 / TXsc)</name>
    <dbReference type="NCBI Taxonomy" id="423536"/>
    <lineage>
        <taxon>Eukaryota</taxon>
        <taxon>Sar</taxon>
        <taxon>Alveolata</taxon>
        <taxon>Perkinsozoa</taxon>
        <taxon>Perkinsea</taxon>
        <taxon>Perkinsida</taxon>
        <taxon>Perkinsidae</taxon>
        <taxon>Perkinsus</taxon>
    </lineage>
</organism>
<dbReference type="RefSeq" id="XP_002771410.1">
    <property type="nucleotide sequence ID" value="XM_002771364.1"/>
</dbReference>
<name>C5LJB0_PERM5</name>